<name>A0AAD4G4B9_BOLED</name>
<reference evidence="2" key="2">
    <citation type="journal article" date="2020" name="Nat. Commun.">
        <title>Large-scale genome sequencing of mycorrhizal fungi provides insights into the early evolution of symbiotic traits.</title>
        <authorList>
            <person name="Miyauchi S."/>
            <person name="Kiss E."/>
            <person name="Kuo A."/>
            <person name="Drula E."/>
            <person name="Kohler A."/>
            <person name="Sanchez-Garcia M."/>
            <person name="Morin E."/>
            <person name="Andreopoulos B."/>
            <person name="Barry K.W."/>
            <person name="Bonito G."/>
            <person name="Buee M."/>
            <person name="Carver A."/>
            <person name="Chen C."/>
            <person name="Cichocki N."/>
            <person name="Clum A."/>
            <person name="Culley D."/>
            <person name="Crous P.W."/>
            <person name="Fauchery L."/>
            <person name="Girlanda M."/>
            <person name="Hayes R.D."/>
            <person name="Keri Z."/>
            <person name="LaButti K."/>
            <person name="Lipzen A."/>
            <person name="Lombard V."/>
            <person name="Magnuson J."/>
            <person name="Maillard F."/>
            <person name="Murat C."/>
            <person name="Nolan M."/>
            <person name="Ohm R.A."/>
            <person name="Pangilinan J."/>
            <person name="Pereira M.F."/>
            <person name="Perotto S."/>
            <person name="Peter M."/>
            <person name="Pfister S."/>
            <person name="Riley R."/>
            <person name="Sitrit Y."/>
            <person name="Stielow J.B."/>
            <person name="Szollosi G."/>
            <person name="Zifcakova L."/>
            <person name="Stursova M."/>
            <person name="Spatafora J.W."/>
            <person name="Tedersoo L."/>
            <person name="Vaario L.M."/>
            <person name="Yamada A."/>
            <person name="Yan M."/>
            <person name="Wang P."/>
            <person name="Xu J."/>
            <person name="Bruns T."/>
            <person name="Baldrian P."/>
            <person name="Vilgalys R."/>
            <person name="Dunand C."/>
            <person name="Henrissat B."/>
            <person name="Grigoriev I.V."/>
            <person name="Hibbett D."/>
            <person name="Nagy L.G."/>
            <person name="Martin F.M."/>
        </authorList>
    </citation>
    <scope>NUCLEOTIDE SEQUENCE</scope>
    <source>
        <strain evidence="2">BED1</strain>
    </source>
</reference>
<feature type="region of interest" description="Disordered" evidence="1">
    <location>
        <begin position="62"/>
        <end position="86"/>
    </location>
</feature>
<accession>A0AAD4G4B9</accession>
<reference evidence="2" key="1">
    <citation type="submission" date="2019-10" db="EMBL/GenBank/DDBJ databases">
        <authorList>
            <consortium name="DOE Joint Genome Institute"/>
            <person name="Kuo A."/>
            <person name="Miyauchi S."/>
            <person name="Kiss E."/>
            <person name="Drula E."/>
            <person name="Kohler A."/>
            <person name="Sanchez-Garcia M."/>
            <person name="Andreopoulos B."/>
            <person name="Barry K.W."/>
            <person name="Bonito G."/>
            <person name="Buee M."/>
            <person name="Carver A."/>
            <person name="Chen C."/>
            <person name="Cichocki N."/>
            <person name="Clum A."/>
            <person name="Culley D."/>
            <person name="Crous P.W."/>
            <person name="Fauchery L."/>
            <person name="Girlanda M."/>
            <person name="Hayes R."/>
            <person name="Keri Z."/>
            <person name="LaButti K."/>
            <person name="Lipzen A."/>
            <person name="Lombard V."/>
            <person name="Magnuson J."/>
            <person name="Maillard F."/>
            <person name="Morin E."/>
            <person name="Murat C."/>
            <person name="Nolan M."/>
            <person name="Ohm R."/>
            <person name="Pangilinan J."/>
            <person name="Pereira M."/>
            <person name="Perotto S."/>
            <person name="Peter M."/>
            <person name="Riley R."/>
            <person name="Sitrit Y."/>
            <person name="Stielow B."/>
            <person name="Szollosi G."/>
            <person name="Zifcakova L."/>
            <person name="Stursova M."/>
            <person name="Spatafora J.W."/>
            <person name="Tedersoo L."/>
            <person name="Vaario L.-M."/>
            <person name="Yamada A."/>
            <person name="Yan M."/>
            <person name="Wang P."/>
            <person name="Xu J."/>
            <person name="Bruns T."/>
            <person name="Baldrian P."/>
            <person name="Vilgalys R."/>
            <person name="Henrissat B."/>
            <person name="Grigoriev I.V."/>
            <person name="Hibbett D."/>
            <person name="Nagy L.G."/>
            <person name="Martin F.M."/>
        </authorList>
    </citation>
    <scope>NUCLEOTIDE SEQUENCE</scope>
    <source>
        <strain evidence="2">BED1</strain>
    </source>
</reference>
<gene>
    <name evidence="2" type="ORF">L210DRAFT_3592098</name>
</gene>
<dbReference type="AlphaFoldDB" id="A0AAD4G4B9"/>
<dbReference type="EMBL" id="WHUW01000497">
    <property type="protein sequence ID" value="KAF8414519.1"/>
    <property type="molecule type" value="Genomic_DNA"/>
</dbReference>
<proteinExistence type="predicted"/>
<sequence>MWTIRPMAGHELDKSECQQRNSFTTALDRLQAVALGWPSVNQRQFRIPTNVTQLSKSSHWLTPPLRDVEKDPPQSEGFRATVYPFS</sequence>
<organism evidence="2 3">
    <name type="scientific">Boletus edulis BED1</name>
    <dbReference type="NCBI Taxonomy" id="1328754"/>
    <lineage>
        <taxon>Eukaryota</taxon>
        <taxon>Fungi</taxon>
        <taxon>Dikarya</taxon>
        <taxon>Basidiomycota</taxon>
        <taxon>Agaricomycotina</taxon>
        <taxon>Agaricomycetes</taxon>
        <taxon>Agaricomycetidae</taxon>
        <taxon>Boletales</taxon>
        <taxon>Boletineae</taxon>
        <taxon>Boletaceae</taxon>
        <taxon>Boletoideae</taxon>
        <taxon>Boletus</taxon>
    </lineage>
</organism>
<dbReference type="Proteomes" id="UP001194468">
    <property type="component" value="Unassembled WGS sequence"/>
</dbReference>
<evidence type="ECO:0000256" key="1">
    <source>
        <dbReference type="SAM" id="MobiDB-lite"/>
    </source>
</evidence>
<comment type="caution">
    <text evidence="2">The sequence shown here is derived from an EMBL/GenBank/DDBJ whole genome shotgun (WGS) entry which is preliminary data.</text>
</comment>
<evidence type="ECO:0000313" key="2">
    <source>
        <dbReference type="EMBL" id="KAF8414519.1"/>
    </source>
</evidence>
<keyword evidence="3" id="KW-1185">Reference proteome</keyword>
<evidence type="ECO:0000313" key="3">
    <source>
        <dbReference type="Proteomes" id="UP001194468"/>
    </source>
</evidence>
<protein>
    <submittedName>
        <fullName evidence="2">Uncharacterized protein</fullName>
    </submittedName>
</protein>